<dbReference type="EMBL" id="NCBC01000928">
    <property type="protein sequence ID" value="OYV72064.1"/>
    <property type="molecule type" value="Genomic_DNA"/>
</dbReference>
<accession>A0A257SFV8</accession>
<dbReference type="Proteomes" id="UP000216779">
    <property type="component" value="Unassembled WGS sequence"/>
</dbReference>
<dbReference type="AlphaFoldDB" id="A0A257SFV8"/>
<sequence>MVSMEPVGGRDEMQRYSSGGLFRSALLEMRVLERRPAVPQCLGLVAVVKAPAKLMGAASALINAWRRLAGAAG</sequence>
<evidence type="ECO:0000313" key="1">
    <source>
        <dbReference type="EMBL" id="OYV72064.1"/>
    </source>
</evidence>
<protein>
    <submittedName>
        <fullName evidence="1">Uncharacterized protein</fullName>
    </submittedName>
</protein>
<proteinExistence type="predicted"/>
<gene>
    <name evidence="1" type="ORF">B7Z70_15510</name>
</gene>
<evidence type="ECO:0000313" key="2">
    <source>
        <dbReference type="Proteomes" id="UP000216779"/>
    </source>
</evidence>
<comment type="caution">
    <text evidence="1">The sequence shown here is derived from an EMBL/GenBank/DDBJ whole genome shotgun (WGS) entry which is preliminary data.</text>
</comment>
<reference evidence="1 2" key="1">
    <citation type="submission" date="2017-03" db="EMBL/GenBank/DDBJ databases">
        <title>Lifting the veil on microbial sulfur biogeochemistry in mining wastewaters.</title>
        <authorList>
            <person name="Kantor R.S."/>
            <person name="Colenbrander Nelson T."/>
            <person name="Marshall S."/>
            <person name="Bennett D."/>
            <person name="Apte S."/>
            <person name="Camacho D."/>
            <person name="Thomas B.C."/>
            <person name="Warren L.A."/>
            <person name="Banfield J.F."/>
        </authorList>
    </citation>
    <scope>NUCLEOTIDE SEQUENCE [LARGE SCALE GENOMIC DNA]</scope>
    <source>
        <strain evidence="1">21-59-9</strain>
    </source>
</reference>
<name>A0A257SFV8_9PROT</name>
<organism evidence="1 2">
    <name type="scientific">Acidithiobacillus ferrivorans</name>
    <dbReference type="NCBI Taxonomy" id="160808"/>
    <lineage>
        <taxon>Bacteria</taxon>
        <taxon>Pseudomonadati</taxon>
        <taxon>Pseudomonadota</taxon>
        <taxon>Acidithiobacillia</taxon>
        <taxon>Acidithiobacillales</taxon>
        <taxon>Acidithiobacillaceae</taxon>
        <taxon>Acidithiobacillus</taxon>
    </lineage>
</organism>